<evidence type="ECO:0000313" key="3">
    <source>
        <dbReference type="Proteomes" id="UP001367676"/>
    </source>
</evidence>
<name>A0AAN9TCN2_9HEMI</name>
<protein>
    <submittedName>
        <fullName evidence="2">Uncharacterized protein</fullName>
    </submittedName>
</protein>
<dbReference type="AlphaFoldDB" id="A0AAN9TCN2"/>
<gene>
    <name evidence="2" type="ORF">V9T40_004633</name>
</gene>
<accession>A0AAN9TCN2</accession>
<proteinExistence type="predicted"/>
<dbReference type="EMBL" id="JBBCAQ010000032">
    <property type="protein sequence ID" value="KAK7583670.1"/>
    <property type="molecule type" value="Genomic_DNA"/>
</dbReference>
<reference evidence="2 3" key="1">
    <citation type="submission" date="2024-03" db="EMBL/GenBank/DDBJ databases">
        <title>Adaptation during the transition from Ophiocordyceps entomopathogen to insect associate is accompanied by gene loss and intensified selection.</title>
        <authorList>
            <person name="Ward C.M."/>
            <person name="Onetto C.A."/>
            <person name="Borneman A.R."/>
        </authorList>
    </citation>
    <scope>NUCLEOTIDE SEQUENCE [LARGE SCALE GENOMIC DNA]</scope>
    <source>
        <strain evidence="2">AWRI1</strain>
        <tissue evidence="2">Single Adult Female</tissue>
    </source>
</reference>
<feature type="compositionally biased region" description="Basic and acidic residues" evidence="1">
    <location>
        <begin position="96"/>
        <end position="106"/>
    </location>
</feature>
<evidence type="ECO:0000313" key="2">
    <source>
        <dbReference type="EMBL" id="KAK7583670.1"/>
    </source>
</evidence>
<feature type="region of interest" description="Disordered" evidence="1">
    <location>
        <begin position="85"/>
        <end position="106"/>
    </location>
</feature>
<keyword evidence="3" id="KW-1185">Reference proteome</keyword>
<sequence length="106" mass="11485">MRPPSGAAVHRPNNIAAHSAGLAPAILWARKHVGASAQSRGPVKLTPYSWSHHGNTLRCTACTSRLRTFPSRRVASRCVENNDIPLGTSNSFATARNDREGENLEK</sequence>
<organism evidence="2 3">
    <name type="scientific">Parthenolecanium corni</name>
    <dbReference type="NCBI Taxonomy" id="536013"/>
    <lineage>
        <taxon>Eukaryota</taxon>
        <taxon>Metazoa</taxon>
        <taxon>Ecdysozoa</taxon>
        <taxon>Arthropoda</taxon>
        <taxon>Hexapoda</taxon>
        <taxon>Insecta</taxon>
        <taxon>Pterygota</taxon>
        <taxon>Neoptera</taxon>
        <taxon>Paraneoptera</taxon>
        <taxon>Hemiptera</taxon>
        <taxon>Sternorrhyncha</taxon>
        <taxon>Coccoidea</taxon>
        <taxon>Coccidae</taxon>
        <taxon>Parthenolecanium</taxon>
    </lineage>
</organism>
<comment type="caution">
    <text evidence="2">The sequence shown here is derived from an EMBL/GenBank/DDBJ whole genome shotgun (WGS) entry which is preliminary data.</text>
</comment>
<evidence type="ECO:0000256" key="1">
    <source>
        <dbReference type="SAM" id="MobiDB-lite"/>
    </source>
</evidence>
<dbReference type="Proteomes" id="UP001367676">
    <property type="component" value="Unassembled WGS sequence"/>
</dbReference>